<keyword evidence="3" id="KW-0808">Transferase</keyword>
<accession>A0A6C0GHK6</accession>
<feature type="transmembrane region" description="Helical" evidence="1">
    <location>
        <begin position="320"/>
        <end position="338"/>
    </location>
</feature>
<feature type="transmembrane region" description="Helical" evidence="1">
    <location>
        <begin position="190"/>
        <end position="207"/>
    </location>
</feature>
<dbReference type="KEGG" id="rhoz:GXP67_12765"/>
<dbReference type="Pfam" id="PF01757">
    <property type="entry name" value="Acyl_transf_3"/>
    <property type="match status" value="1"/>
</dbReference>
<feature type="transmembrane region" description="Helical" evidence="1">
    <location>
        <begin position="64"/>
        <end position="85"/>
    </location>
</feature>
<sequence>MAQVQNPLSIKSTRRYDLDWLRVLAFGLLIFYHTGMFFVSWGWHIKNNEISELMEYPMRFLSQWRMPLLFFISGAGVFFALGSRSTSSFAGDRVKRILLPLIFGMFVIVPPQIYYERLTQGNTYSYIEFYKSVFEFQPYPQGSFSWHHLWYLAYIFTYSLVCLPLFIYLRSEKGKIVMGKIASFLSEKGSIYLLIIPLFIAEALLRPHWPTEQNLIKDWANFTFSILIFIYGFIICSQEKIREAIENQRMFSLLSAIVLTTVLYVFYWNNWPDPSPAGMVLYYLLKVANIWCWLMAILGYARKYLTFNNSLLTYTTEAVYPFYILHQTVIICIAYYLIDWQASIAMKFFVISVAMFLVCWLLFECIRRINFLRPFFGLKLLQKKARNKSVAYNGLGTSSYREKIVKET</sequence>
<keyword evidence="4" id="KW-1185">Reference proteome</keyword>
<keyword evidence="3" id="KW-0012">Acyltransferase</keyword>
<keyword evidence="1" id="KW-1133">Transmembrane helix</keyword>
<gene>
    <name evidence="3" type="ORF">GXP67_12765</name>
</gene>
<dbReference type="PANTHER" id="PTHR36927:SF3">
    <property type="entry name" value="GLUCANS BIOSYNTHESIS PROTEIN C"/>
    <property type="match status" value="1"/>
</dbReference>
<proteinExistence type="predicted"/>
<feature type="domain" description="Acyltransferase 3" evidence="2">
    <location>
        <begin position="16"/>
        <end position="363"/>
    </location>
</feature>
<dbReference type="EMBL" id="CP048222">
    <property type="protein sequence ID" value="QHT67439.1"/>
    <property type="molecule type" value="Genomic_DNA"/>
</dbReference>
<feature type="transmembrane region" description="Helical" evidence="1">
    <location>
        <begin position="344"/>
        <end position="363"/>
    </location>
</feature>
<dbReference type="AlphaFoldDB" id="A0A6C0GHK6"/>
<feature type="transmembrane region" description="Helical" evidence="1">
    <location>
        <begin position="149"/>
        <end position="169"/>
    </location>
</feature>
<evidence type="ECO:0000313" key="4">
    <source>
        <dbReference type="Proteomes" id="UP000480178"/>
    </source>
</evidence>
<dbReference type="InterPro" id="IPR050623">
    <property type="entry name" value="Glucan_succinyl_AcylTrfase"/>
</dbReference>
<protein>
    <submittedName>
        <fullName evidence="3">Acyltransferase</fullName>
    </submittedName>
</protein>
<reference evidence="3 4" key="1">
    <citation type="submission" date="2020-01" db="EMBL/GenBank/DDBJ databases">
        <authorList>
            <person name="Kim M.K."/>
        </authorList>
    </citation>
    <scope>NUCLEOTIDE SEQUENCE [LARGE SCALE GENOMIC DNA]</scope>
    <source>
        <strain evidence="3 4">172606-1</strain>
    </source>
</reference>
<feature type="transmembrane region" description="Helical" evidence="1">
    <location>
        <begin position="20"/>
        <end position="44"/>
    </location>
</feature>
<organism evidence="3 4">
    <name type="scientific">Rhodocytophaga rosea</name>
    <dbReference type="NCBI Taxonomy" id="2704465"/>
    <lineage>
        <taxon>Bacteria</taxon>
        <taxon>Pseudomonadati</taxon>
        <taxon>Bacteroidota</taxon>
        <taxon>Cytophagia</taxon>
        <taxon>Cytophagales</taxon>
        <taxon>Rhodocytophagaceae</taxon>
        <taxon>Rhodocytophaga</taxon>
    </lineage>
</organism>
<keyword evidence="1" id="KW-0472">Membrane</keyword>
<dbReference type="RefSeq" id="WP_162443468.1">
    <property type="nucleotide sequence ID" value="NZ_CP048222.1"/>
</dbReference>
<dbReference type="GO" id="GO:0016747">
    <property type="term" value="F:acyltransferase activity, transferring groups other than amino-acyl groups"/>
    <property type="evidence" value="ECO:0007669"/>
    <property type="project" value="InterPro"/>
</dbReference>
<dbReference type="Proteomes" id="UP000480178">
    <property type="component" value="Chromosome"/>
</dbReference>
<dbReference type="PANTHER" id="PTHR36927">
    <property type="entry name" value="BLR4337 PROTEIN"/>
    <property type="match status" value="1"/>
</dbReference>
<evidence type="ECO:0000313" key="3">
    <source>
        <dbReference type="EMBL" id="QHT67439.1"/>
    </source>
</evidence>
<feature type="transmembrane region" description="Helical" evidence="1">
    <location>
        <begin position="280"/>
        <end position="300"/>
    </location>
</feature>
<feature type="transmembrane region" description="Helical" evidence="1">
    <location>
        <begin position="97"/>
        <end position="115"/>
    </location>
</feature>
<feature type="transmembrane region" description="Helical" evidence="1">
    <location>
        <begin position="250"/>
        <end position="268"/>
    </location>
</feature>
<name>A0A6C0GHK6_9BACT</name>
<feature type="transmembrane region" description="Helical" evidence="1">
    <location>
        <begin position="219"/>
        <end position="238"/>
    </location>
</feature>
<keyword evidence="1" id="KW-0812">Transmembrane</keyword>
<evidence type="ECO:0000256" key="1">
    <source>
        <dbReference type="SAM" id="Phobius"/>
    </source>
</evidence>
<evidence type="ECO:0000259" key="2">
    <source>
        <dbReference type="Pfam" id="PF01757"/>
    </source>
</evidence>
<dbReference type="InterPro" id="IPR002656">
    <property type="entry name" value="Acyl_transf_3_dom"/>
</dbReference>